<protein>
    <recommendedName>
        <fullName evidence="5">Protein SPT2 homolog</fullName>
    </recommendedName>
</protein>
<evidence type="ECO:0000313" key="3">
    <source>
        <dbReference type="EMBL" id="CAB3360234.1"/>
    </source>
</evidence>
<accession>A0A8S1BMW4</accession>
<gene>
    <name evidence="3" type="ORF">CLODIP_2_CD08886</name>
</gene>
<dbReference type="SMART" id="SM00784">
    <property type="entry name" value="SPT2"/>
    <property type="match status" value="1"/>
</dbReference>
<comment type="similarity">
    <text evidence="1">Belongs to the SPT2 family.</text>
</comment>
<dbReference type="AlphaFoldDB" id="A0A8S1BMW4"/>
<dbReference type="GO" id="GO:0042393">
    <property type="term" value="F:histone binding"/>
    <property type="evidence" value="ECO:0007669"/>
    <property type="project" value="TreeGrafter"/>
</dbReference>
<dbReference type="GO" id="GO:0006360">
    <property type="term" value="P:transcription by RNA polymerase I"/>
    <property type="evidence" value="ECO:0007669"/>
    <property type="project" value="TreeGrafter"/>
</dbReference>
<keyword evidence="2" id="KW-0175">Coiled coil</keyword>
<dbReference type="GO" id="GO:0006334">
    <property type="term" value="P:nucleosome assembly"/>
    <property type="evidence" value="ECO:0007669"/>
    <property type="project" value="TreeGrafter"/>
</dbReference>
<dbReference type="GO" id="GO:0005730">
    <property type="term" value="C:nucleolus"/>
    <property type="evidence" value="ECO:0007669"/>
    <property type="project" value="TreeGrafter"/>
</dbReference>
<dbReference type="PANTHER" id="PTHR22691">
    <property type="entry name" value="YEAST SPT2-RELATED"/>
    <property type="match status" value="1"/>
</dbReference>
<dbReference type="OrthoDB" id="6259853at2759"/>
<organism evidence="3 4">
    <name type="scientific">Cloeon dipterum</name>
    <dbReference type="NCBI Taxonomy" id="197152"/>
    <lineage>
        <taxon>Eukaryota</taxon>
        <taxon>Metazoa</taxon>
        <taxon>Ecdysozoa</taxon>
        <taxon>Arthropoda</taxon>
        <taxon>Hexapoda</taxon>
        <taxon>Insecta</taxon>
        <taxon>Pterygota</taxon>
        <taxon>Palaeoptera</taxon>
        <taxon>Ephemeroptera</taxon>
        <taxon>Pisciforma</taxon>
        <taxon>Baetidae</taxon>
        <taxon>Cloeon</taxon>
    </lineage>
</organism>
<reference evidence="3 4" key="1">
    <citation type="submission" date="2020-04" db="EMBL/GenBank/DDBJ databases">
        <authorList>
            <person name="Alioto T."/>
            <person name="Alioto T."/>
            <person name="Gomez Garrido J."/>
        </authorList>
    </citation>
    <scope>NUCLEOTIDE SEQUENCE [LARGE SCALE GENOMIC DNA]</scope>
</reference>
<dbReference type="Pfam" id="PF08243">
    <property type="entry name" value="SPT2"/>
    <property type="match status" value="1"/>
</dbReference>
<evidence type="ECO:0008006" key="5">
    <source>
        <dbReference type="Google" id="ProtNLM"/>
    </source>
</evidence>
<dbReference type="PANTHER" id="PTHR22691:SF8">
    <property type="entry name" value="PROTEIN SPT2 HOMOLOG"/>
    <property type="match status" value="1"/>
</dbReference>
<dbReference type="GO" id="GO:0003677">
    <property type="term" value="F:DNA binding"/>
    <property type="evidence" value="ECO:0007669"/>
    <property type="project" value="TreeGrafter"/>
</dbReference>
<dbReference type="InterPro" id="IPR013256">
    <property type="entry name" value="Chromatin_SPT2"/>
</dbReference>
<name>A0A8S1BMW4_9INSE</name>
<evidence type="ECO:0000256" key="2">
    <source>
        <dbReference type="ARBA" id="ARBA00023054"/>
    </source>
</evidence>
<comment type="caution">
    <text evidence="3">The sequence shown here is derived from an EMBL/GenBank/DDBJ whole genome shotgun (WGS) entry which is preliminary data.</text>
</comment>
<keyword evidence="4" id="KW-1185">Reference proteome</keyword>
<dbReference type="EMBL" id="CADEPI010000003">
    <property type="protein sequence ID" value="CAB3360234.1"/>
    <property type="molecule type" value="Genomic_DNA"/>
</dbReference>
<sequence length="104" mass="12101">MSKHKKMVITSDSEYDSEMDDFIDDTPQEGDIDLTSVLKAVFNYDRSKFRDTEDDDACMESSYGQISQEEYISAKTGLMEDLADIERKKKLKMAAKKRKEQKKR</sequence>
<evidence type="ECO:0000313" key="4">
    <source>
        <dbReference type="Proteomes" id="UP000494165"/>
    </source>
</evidence>
<dbReference type="Proteomes" id="UP000494165">
    <property type="component" value="Unassembled WGS sequence"/>
</dbReference>
<evidence type="ECO:0000256" key="1">
    <source>
        <dbReference type="ARBA" id="ARBA00006461"/>
    </source>
</evidence>
<proteinExistence type="inferred from homology"/>